<evidence type="ECO:0000256" key="3">
    <source>
        <dbReference type="SAM" id="MobiDB-lite"/>
    </source>
</evidence>
<dbReference type="PANTHER" id="PTHR48153:SF4">
    <property type="entry name" value="UBIQUITIN CARBOXYL-TERMINAL HYDROLASE MUG105"/>
    <property type="match status" value="1"/>
</dbReference>
<organism evidence="5">
    <name type="scientific">Notodromas monacha</name>
    <dbReference type="NCBI Taxonomy" id="399045"/>
    <lineage>
        <taxon>Eukaryota</taxon>
        <taxon>Metazoa</taxon>
        <taxon>Ecdysozoa</taxon>
        <taxon>Arthropoda</taxon>
        <taxon>Crustacea</taxon>
        <taxon>Oligostraca</taxon>
        <taxon>Ostracoda</taxon>
        <taxon>Podocopa</taxon>
        <taxon>Podocopida</taxon>
        <taxon>Cypridocopina</taxon>
        <taxon>Cypridoidea</taxon>
        <taxon>Cyprididae</taxon>
        <taxon>Notodromas</taxon>
    </lineage>
</organism>
<dbReference type="OrthoDB" id="288987at2759"/>
<evidence type="ECO:0000313" key="5">
    <source>
        <dbReference type="EMBL" id="CAD7275050.1"/>
    </source>
</evidence>
<dbReference type="Proteomes" id="UP000678499">
    <property type="component" value="Unassembled WGS sequence"/>
</dbReference>
<evidence type="ECO:0000256" key="1">
    <source>
        <dbReference type="ARBA" id="ARBA00008552"/>
    </source>
</evidence>
<keyword evidence="2" id="KW-0378">Hydrolase</keyword>
<evidence type="ECO:0000313" key="6">
    <source>
        <dbReference type="Proteomes" id="UP000678499"/>
    </source>
</evidence>
<keyword evidence="6" id="KW-1185">Reference proteome</keyword>
<dbReference type="Pfam" id="PF07910">
    <property type="entry name" value="Peptidase_C78"/>
    <property type="match status" value="1"/>
</dbReference>
<name>A0A7R9GBP3_9CRUS</name>
<evidence type="ECO:0000256" key="2">
    <source>
        <dbReference type="ARBA" id="ARBA00022801"/>
    </source>
</evidence>
<reference evidence="5" key="1">
    <citation type="submission" date="2020-11" db="EMBL/GenBank/DDBJ databases">
        <authorList>
            <person name="Tran Van P."/>
        </authorList>
    </citation>
    <scope>NUCLEOTIDE SEQUENCE</scope>
</reference>
<dbReference type="InterPro" id="IPR012462">
    <property type="entry name" value="UFSP1/2_DUB_cat"/>
</dbReference>
<sequence>MSLPHGQFNTAQITISRDQWNSSRGPQKCFVGPREICFGTRNESKEEMSQIAAFTAAKMAANVAAVKAAIDENGGIALDDLEATLRKHAKLISKILKGKLGYNKKRAPHLSMYSVTRKKLSKRVVMPLLCCCQVDVILSCPVCHDVGFKDAEALNIHVNRHFGDTARMDVAQPSASNPTREMEENGRVSKRTSSPSLPASSFAKRRKFENESASGDVRVERALNALRVQRKDHLLSQMQKGSLSYVDYHMQVIHGSRADIIGIDDDYSRTAGLSEMVLGMCKQIDATAQTLIAPHVDHFSVTFHDRGWGCGYRNIQMMWSALNHNPVYQHVLKSVVGIRGADGFNENQIKEAVPSVIRLQELIEKAWEAGYDIDGGLQLGMKLVGGSTWIGATEAYSLFASLGIKCRLIDFWKASGPNRTHPELFSFLERYFTETADPKAPVYLQEHGHSLTISGFQRRRNGRSYAIVFDPGHRAQETMQICRRVRRSAAAKSTPSDEAAAVLSPLFRGINYFKAAQYQLLVPIRVAFSQQEQQRGRGVD</sequence>
<feature type="domain" description="UFSP1/2/DUB catalytic" evidence="4">
    <location>
        <begin position="288"/>
        <end position="484"/>
    </location>
</feature>
<dbReference type="EMBL" id="OA882384">
    <property type="protein sequence ID" value="CAD7275050.1"/>
    <property type="molecule type" value="Genomic_DNA"/>
</dbReference>
<protein>
    <recommendedName>
        <fullName evidence="4">UFSP1/2/DUB catalytic domain-containing protein</fullName>
    </recommendedName>
</protein>
<feature type="region of interest" description="Disordered" evidence="3">
    <location>
        <begin position="167"/>
        <end position="207"/>
    </location>
</feature>
<dbReference type="Gene3D" id="3.90.70.130">
    <property type="match status" value="1"/>
</dbReference>
<dbReference type="PANTHER" id="PTHR48153">
    <property type="entry name" value="UFM1-SPECIFIC PROTEASE 2"/>
    <property type="match status" value="1"/>
</dbReference>
<comment type="similarity">
    <text evidence="1">Belongs to the peptidase C78 family.</text>
</comment>
<evidence type="ECO:0000259" key="4">
    <source>
        <dbReference type="Pfam" id="PF07910"/>
    </source>
</evidence>
<dbReference type="AlphaFoldDB" id="A0A7R9GBP3"/>
<dbReference type="GO" id="GO:0071567">
    <property type="term" value="F:deUFMylase activity"/>
    <property type="evidence" value="ECO:0007669"/>
    <property type="project" value="UniProtKB-ARBA"/>
</dbReference>
<accession>A0A7R9GBP3</accession>
<proteinExistence type="inferred from homology"/>
<dbReference type="EMBL" id="CAJPEX010000347">
    <property type="protein sequence ID" value="CAG0915202.1"/>
    <property type="molecule type" value="Genomic_DNA"/>
</dbReference>
<gene>
    <name evidence="5" type="ORF">NMOB1V02_LOCUS2857</name>
</gene>